<protein>
    <recommendedName>
        <fullName evidence="4">DUF3995 domain-containing protein</fullName>
    </recommendedName>
</protein>
<feature type="transmembrane region" description="Helical" evidence="1">
    <location>
        <begin position="139"/>
        <end position="164"/>
    </location>
</feature>
<sequence length="170" mass="18482">MINDTARPVPSWAAFTARAIPWALLPWCLWRLPFAVDFTMGTIDPAAPAMPWWGGVYVVGLSVLSEGLALLTLGLVRGWGETFPAWVPVLGARRVPPWAAIVPGALGGLVLTVALWGSFLRGLLHVGGYDLVRFANGWWEALATVCVAPGMLWGPAVLALTWAYHRRRRA</sequence>
<dbReference type="Proteomes" id="UP000622552">
    <property type="component" value="Unassembled WGS sequence"/>
</dbReference>
<dbReference type="RefSeq" id="WP_197003134.1">
    <property type="nucleotide sequence ID" value="NZ_BONS01000001.1"/>
</dbReference>
<reference evidence="2" key="1">
    <citation type="submission" date="2020-11" db="EMBL/GenBank/DDBJ databases">
        <title>Sequencing the genomes of 1000 actinobacteria strains.</title>
        <authorList>
            <person name="Klenk H.-P."/>
        </authorList>
    </citation>
    <scope>NUCLEOTIDE SEQUENCE</scope>
    <source>
        <strain evidence="2">DSM 45356</strain>
    </source>
</reference>
<dbReference type="AlphaFoldDB" id="A0A8J7KPB2"/>
<name>A0A8J7KPB2_9ACTN</name>
<feature type="transmembrane region" description="Helical" evidence="1">
    <location>
        <begin position="97"/>
        <end position="119"/>
    </location>
</feature>
<feature type="transmembrane region" description="Helical" evidence="1">
    <location>
        <begin position="52"/>
        <end position="76"/>
    </location>
</feature>
<evidence type="ECO:0000313" key="3">
    <source>
        <dbReference type="Proteomes" id="UP000622552"/>
    </source>
</evidence>
<comment type="caution">
    <text evidence="2">The sequence shown here is derived from an EMBL/GenBank/DDBJ whole genome shotgun (WGS) entry which is preliminary data.</text>
</comment>
<keyword evidence="1" id="KW-0812">Transmembrane</keyword>
<keyword evidence="1" id="KW-0472">Membrane</keyword>
<keyword evidence="3" id="KW-1185">Reference proteome</keyword>
<evidence type="ECO:0000313" key="2">
    <source>
        <dbReference type="EMBL" id="MBG6136107.1"/>
    </source>
</evidence>
<evidence type="ECO:0008006" key="4">
    <source>
        <dbReference type="Google" id="ProtNLM"/>
    </source>
</evidence>
<organism evidence="2 3">
    <name type="scientific">Longispora fulva</name>
    <dbReference type="NCBI Taxonomy" id="619741"/>
    <lineage>
        <taxon>Bacteria</taxon>
        <taxon>Bacillati</taxon>
        <taxon>Actinomycetota</taxon>
        <taxon>Actinomycetes</taxon>
        <taxon>Micromonosporales</taxon>
        <taxon>Micromonosporaceae</taxon>
        <taxon>Longispora</taxon>
    </lineage>
</organism>
<feature type="transmembrane region" description="Helical" evidence="1">
    <location>
        <begin position="12"/>
        <end position="32"/>
    </location>
</feature>
<evidence type="ECO:0000256" key="1">
    <source>
        <dbReference type="SAM" id="Phobius"/>
    </source>
</evidence>
<accession>A0A8J7KPB2</accession>
<dbReference type="EMBL" id="JADOUF010000001">
    <property type="protein sequence ID" value="MBG6136107.1"/>
    <property type="molecule type" value="Genomic_DNA"/>
</dbReference>
<gene>
    <name evidence="2" type="ORF">IW245_002301</name>
</gene>
<proteinExistence type="predicted"/>
<keyword evidence="1" id="KW-1133">Transmembrane helix</keyword>